<evidence type="ECO:0000313" key="2">
    <source>
        <dbReference type="Proteomes" id="UP000221165"/>
    </source>
</evidence>
<evidence type="ECO:0000313" key="1">
    <source>
        <dbReference type="EMBL" id="PHJ15024.1"/>
    </source>
</evidence>
<accession>A0A2C6KF21</accession>
<proteinExistence type="predicted"/>
<comment type="caution">
    <text evidence="1">The sequence shown here is derived from an EMBL/GenBank/DDBJ whole genome shotgun (WGS) entry which is preliminary data.</text>
</comment>
<gene>
    <name evidence="1" type="ORF">CSUI_011166</name>
</gene>
<dbReference type="RefSeq" id="XP_067916758.1">
    <property type="nucleotide sequence ID" value="XM_068071267.1"/>
</dbReference>
<dbReference type="EMBL" id="MIGC01009940">
    <property type="protein sequence ID" value="PHJ15024.1"/>
    <property type="molecule type" value="Genomic_DNA"/>
</dbReference>
<sequence length="37" mass="4472">MNIYSFHLLFTRVRSSQRASSRQFFGTPTPQTFGRYW</sequence>
<dbReference type="Proteomes" id="UP000221165">
    <property type="component" value="Unassembled WGS sequence"/>
</dbReference>
<dbReference type="AlphaFoldDB" id="A0A2C6KF21"/>
<name>A0A2C6KF21_9APIC</name>
<keyword evidence="2" id="KW-1185">Reference proteome</keyword>
<dbReference type="VEuPathDB" id="ToxoDB:CSUI_011166"/>
<organism evidence="1 2">
    <name type="scientific">Cystoisospora suis</name>
    <dbReference type="NCBI Taxonomy" id="483139"/>
    <lineage>
        <taxon>Eukaryota</taxon>
        <taxon>Sar</taxon>
        <taxon>Alveolata</taxon>
        <taxon>Apicomplexa</taxon>
        <taxon>Conoidasida</taxon>
        <taxon>Coccidia</taxon>
        <taxon>Eucoccidiorida</taxon>
        <taxon>Eimeriorina</taxon>
        <taxon>Sarcocystidae</taxon>
        <taxon>Cystoisospora</taxon>
    </lineage>
</organism>
<protein>
    <submittedName>
        <fullName evidence="1">Uncharacterized protein</fullName>
    </submittedName>
</protein>
<reference evidence="1 2" key="1">
    <citation type="journal article" date="2017" name="Int. J. Parasitol.">
        <title>The genome of the protozoan parasite Cystoisospora suis and a reverse vaccinology approach to identify vaccine candidates.</title>
        <authorList>
            <person name="Palmieri N."/>
            <person name="Shrestha A."/>
            <person name="Ruttkowski B."/>
            <person name="Beck T."/>
            <person name="Vogl C."/>
            <person name="Tomley F."/>
            <person name="Blake D.P."/>
            <person name="Joachim A."/>
        </authorList>
    </citation>
    <scope>NUCLEOTIDE SEQUENCE [LARGE SCALE GENOMIC DNA]</scope>
    <source>
        <strain evidence="1 2">Wien I</strain>
    </source>
</reference>
<dbReference type="GeneID" id="94434478"/>